<dbReference type="AlphaFoldDB" id="A0A0B6AGG1"/>
<dbReference type="KEGG" id="bmeg:BG04_2218"/>
<dbReference type="GeneID" id="93645683"/>
<accession>A0A0B6AGG1</accession>
<name>A0A0B6AGG1_PRIM2</name>
<gene>
    <name evidence="1" type="ORF">BG04_2218</name>
</gene>
<dbReference type="Pfam" id="PF19484">
    <property type="entry name" value="DUF6020"/>
    <property type="match status" value="1"/>
</dbReference>
<evidence type="ECO:0000313" key="2">
    <source>
        <dbReference type="Proteomes" id="UP000031829"/>
    </source>
</evidence>
<organism evidence="1 2">
    <name type="scientific">Priestia megaterium (strain ATCC 14581 / DSM 32 / CCUG 1817 / JCM 2506 / NBRC 15308 / NCIMB 9376 / NCTC 10342 / NRRL B-14308 / VKM B-512 / Ford 19)</name>
    <name type="common">Bacillus megaterium</name>
    <dbReference type="NCBI Taxonomy" id="1348623"/>
    <lineage>
        <taxon>Bacteria</taxon>
        <taxon>Bacillati</taxon>
        <taxon>Bacillota</taxon>
        <taxon>Bacilli</taxon>
        <taxon>Bacillales</taxon>
        <taxon>Bacillaceae</taxon>
        <taxon>Priestia</taxon>
    </lineage>
</organism>
<protein>
    <submittedName>
        <fullName evidence="1">Putative membrane protein</fullName>
    </submittedName>
</protein>
<sequence length="569" mass="65732">MKTNKRLLFFTIILALIAIGLFLGDSQSGNYTSILLTIILATFASIYLYSYKDKFRFNIIVWIMMIIVAFLTQFAFLNNLHITASTLFLFMIYILSRFLFAFLLTLTAAVFIRDLNDFNYILVKPTKYTWLIILLVLGISLFYWVAFFPAAMTPDSLSQWRQAHTGEFDDGHPIIFTWLIMFLVKIWNSPGIIALFQILVVTSVYGYAFDFLLKRKVHPLFLGILTAIILVIPSFTIFSIIIWKDIIYSSFLLFFTVNLAKLHFSKGNWIKSRSGFLLLLLSAFGTAFFRHNGLPVFILTFVLLIILFRNKWKPLLSIFLIVFILERIIAGPVFHALNVKPSDPNEALSIPTQQIANIIVNDGDMTKDERAYFDKVFPIELWKEKYNPYNTNPIKFTWESYNREFIFKDTGLYFKNYISIVLKNPLLATEAFLKQSSLVWQVTTFKDGYTDTYVTNVYYGNDLGLKNEIISQKITNTSNKYLAIFKQPVFSFLWKPAFYHCIILLSGLFLAIRKGKKSLVIIVPWLLNTLSILAGLPAQDFRYLLASVFISIFLIAVPFIKPDEEEHSL</sequence>
<dbReference type="RefSeq" id="WP_034648217.1">
    <property type="nucleotide sequence ID" value="NZ_BCVB01000009.1"/>
</dbReference>
<dbReference type="EMBL" id="CP009920">
    <property type="protein sequence ID" value="AJI23940.1"/>
    <property type="molecule type" value="Genomic_DNA"/>
</dbReference>
<reference evidence="1 2" key="1">
    <citation type="journal article" date="2015" name="Genome Announc.">
        <title>Complete genome sequences for 35 biothreat assay-relevant bacillus species.</title>
        <authorList>
            <person name="Johnson S.L."/>
            <person name="Daligault H.E."/>
            <person name="Davenport K.W."/>
            <person name="Jaissle J."/>
            <person name="Frey K.G."/>
            <person name="Ladner J.T."/>
            <person name="Broomall S.M."/>
            <person name="Bishop-Lilly K.A."/>
            <person name="Bruce D.C."/>
            <person name="Gibbons H.S."/>
            <person name="Coyne S.R."/>
            <person name="Lo C.C."/>
            <person name="Meincke L."/>
            <person name="Munk A.C."/>
            <person name="Koroleva G.I."/>
            <person name="Rosenzweig C.N."/>
            <person name="Palacios G.F."/>
            <person name="Redden C.L."/>
            <person name="Minogue T.D."/>
            <person name="Chain P.S."/>
        </authorList>
    </citation>
    <scope>NUCLEOTIDE SEQUENCE [LARGE SCALE GENOMIC DNA]</scope>
    <source>
        <strain evidence="2">ATCC 14581 / DSM 32 / JCM 2506 / NBRC 15308 / NCIMB 9376 / NCTC 10342 / NRRL B-14308 / VKM B-512</strain>
    </source>
</reference>
<dbReference type="HOGENOM" id="CLU_033426_0_0_9"/>
<dbReference type="InterPro" id="IPR046062">
    <property type="entry name" value="DUF6020"/>
</dbReference>
<dbReference type="Proteomes" id="UP000031829">
    <property type="component" value="Chromosome"/>
</dbReference>
<evidence type="ECO:0000313" key="1">
    <source>
        <dbReference type="EMBL" id="AJI23940.1"/>
    </source>
</evidence>
<proteinExistence type="predicted"/>